<name>X1HY77_9ZZZZ</name>
<feature type="non-terminal residue" evidence="1">
    <location>
        <position position="1"/>
    </location>
</feature>
<sequence length="132" mass="15027">EEKLGYGSYEDMEQANQPMMSYFYPLPSSHETYDQKDARAIKDICVCLVYFNDSEEYALALTGGGMDLSWQIAEAHIRLGYLPPLHFSRLPKFGGSKKDARKTVIIDAFLRMMNGAKASIESEAERLKNLYE</sequence>
<proteinExistence type="predicted"/>
<protein>
    <submittedName>
        <fullName evidence="1">Uncharacterized protein</fullName>
    </submittedName>
</protein>
<organism evidence="1">
    <name type="scientific">marine sediment metagenome</name>
    <dbReference type="NCBI Taxonomy" id="412755"/>
    <lineage>
        <taxon>unclassified sequences</taxon>
        <taxon>metagenomes</taxon>
        <taxon>ecological metagenomes</taxon>
    </lineage>
</organism>
<dbReference type="EMBL" id="BARU01034138">
    <property type="protein sequence ID" value="GAH62000.1"/>
    <property type="molecule type" value="Genomic_DNA"/>
</dbReference>
<comment type="caution">
    <text evidence="1">The sequence shown here is derived from an EMBL/GenBank/DDBJ whole genome shotgun (WGS) entry which is preliminary data.</text>
</comment>
<reference evidence="1" key="1">
    <citation type="journal article" date="2014" name="Front. Microbiol.">
        <title>High frequency of phylogenetically diverse reductive dehalogenase-homologous genes in deep subseafloor sedimentary metagenomes.</title>
        <authorList>
            <person name="Kawai M."/>
            <person name="Futagami T."/>
            <person name="Toyoda A."/>
            <person name="Takaki Y."/>
            <person name="Nishi S."/>
            <person name="Hori S."/>
            <person name="Arai W."/>
            <person name="Tsubouchi T."/>
            <person name="Morono Y."/>
            <person name="Uchiyama I."/>
            <person name="Ito T."/>
            <person name="Fujiyama A."/>
            <person name="Inagaki F."/>
            <person name="Takami H."/>
        </authorList>
    </citation>
    <scope>NUCLEOTIDE SEQUENCE</scope>
    <source>
        <strain evidence="1">Expedition CK06-06</strain>
    </source>
</reference>
<accession>X1HY77</accession>
<dbReference type="AlphaFoldDB" id="X1HY77"/>
<evidence type="ECO:0000313" key="1">
    <source>
        <dbReference type="EMBL" id="GAH62000.1"/>
    </source>
</evidence>
<gene>
    <name evidence="1" type="ORF">S03H2_53623</name>
</gene>